<sequence>MPYNRDAILASVFATSLDSIIIVDADGIVAEFNPAAERTFGYTRDQAVGADVADLIIPPQMRDAHNAGFSRYLAGAPSKVVGQRVEVDAVRSDGSLFPIEIAVTEIAGGGEKRLFIASIRDLTEQRATQAALRNSEAQLTAFLDHAPASMYLKNMDDRYVVVNRFTSDRFGLKTSEMVGKHPTEILDAAAAAEALDVASKIKVSGQSVTTESTFHTPNGTLSALAIRFPVRDHQGDIQYIGGVILDTTERTEAERKLRDSEARLKGLLDHAPLTMYLKDRGGRFRVVNKFMAAQLGKTPEEIQGLRPADVLTPESAAEAAEIDRWIIANRRPHVRESEFMAVDGKKVAVTVRFPVFDEHGAIIYIGGVFLDLTDEKRAQEELARSREALAQSEKLTALGSLLAGVSHELNNPLAVVVGEAILLEEDAEGTEFASTAMRIRKSAERCSRIVQTFLAMARQKPPERVSLNVAAICKAAVELTDYGMRSNGIKVRAEFDEGLPHVAADSDQLHQVIVNLLVNAQQALQECEPPREIRISTSHNIAENRVCIEIADNGPGIPAEIAKRIFEPFFTTKPQGSGTGLGLSFSHGVVEAHGGTLSLKEGEGGAAFLIQLPISVPEAQKKQEARPVQSAAAGSALIADDEPELADALARFLAREGYETVVVNSGREAIAKAEQERFDVILSDLRMPDVDGPAFHRWLAEHRPEQAQRLGFVTGDTLGPAAVRFLDEAKRPYIEKPFNRESVRRLLAELRR</sequence>
<dbReference type="AlphaFoldDB" id="A0A6G7YR08"/>
<dbReference type="PROSITE" id="PS50113">
    <property type="entry name" value="PAC"/>
    <property type="match status" value="3"/>
</dbReference>
<dbReference type="CDD" id="cd00082">
    <property type="entry name" value="HisKA"/>
    <property type="match status" value="1"/>
</dbReference>
<dbReference type="SUPFAM" id="SSF55785">
    <property type="entry name" value="PYP-like sensor domain (PAS domain)"/>
    <property type="match status" value="3"/>
</dbReference>
<feature type="domain" description="PAC" evidence="13">
    <location>
        <begin position="83"/>
        <end position="134"/>
    </location>
</feature>
<dbReference type="InterPro" id="IPR000014">
    <property type="entry name" value="PAS"/>
</dbReference>
<keyword evidence="8" id="KW-0902">Two-component regulatory system</keyword>
<dbReference type="PROSITE" id="PS50109">
    <property type="entry name" value="HIS_KIN"/>
    <property type="match status" value="1"/>
</dbReference>
<dbReference type="Gene3D" id="1.10.287.130">
    <property type="match status" value="1"/>
</dbReference>
<keyword evidence="5" id="KW-0547">Nucleotide-binding</keyword>
<dbReference type="SUPFAM" id="SSF47384">
    <property type="entry name" value="Homodimeric domain of signal transducing histidine kinase"/>
    <property type="match status" value="1"/>
</dbReference>
<comment type="catalytic activity">
    <reaction evidence="1">
        <text>ATP + protein L-histidine = ADP + protein N-phospho-L-histidine.</text>
        <dbReference type="EC" id="2.7.13.3"/>
    </reaction>
</comment>
<dbReference type="SUPFAM" id="SSF52172">
    <property type="entry name" value="CheY-like"/>
    <property type="match status" value="1"/>
</dbReference>
<dbReference type="InterPro" id="IPR011006">
    <property type="entry name" value="CheY-like_superfamily"/>
</dbReference>
<dbReference type="Pfam" id="PF13426">
    <property type="entry name" value="PAS_9"/>
    <property type="match status" value="1"/>
</dbReference>
<feature type="modified residue" description="4-aspartylphosphate" evidence="9">
    <location>
        <position position="684"/>
    </location>
</feature>
<dbReference type="CDD" id="cd00156">
    <property type="entry name" value="REC"/>
    <property type="match status" value="1"/>
</dbReference>
<dbReference type="GO" id="GO:0005524">
    <property type="term" value="F:ATP binding"/>
    <property type="evidence" value="ECO:0007669"/>
    <property type="project" value="UniProtKB-KW"/>
</dbReference>
<dbReference type="SMART" id="SM00448">
    <property type="entry name" value="REC"/>
    <property type="match status" value="1"/>
</dbReference>
<dbReference type="Gene3D" id="3.40.50.2300">
    <property type="match status" value="1"/>
</dbReference>
<keyword evidence="4" id="KW-0808">Transferase</keyword>
<dbReference type="Pfam" id="PF08448">
    <property type="entry name" value="PAS_4"/>
    <property type="match status" value="2"/>
</dbReference>
<dbReference type="Gene3D" id="3.30.450.20">
    <property type="entry name" value="PAS domain"/>
    <property type="match status" value="3"/>
</dbReference>
<dbReference type="InterPro" id="IPR003594">
    <property type="entry name" value="HATPase_dom"/>
</dbReference>
<evidence type="ECO:0000256" key="5">
    <source>
        <dbReference type="ARBA" id="ARBA00022741"/>
    </source>
</evidence>
<dbReference type="Pfam" id="PF02518">
    <property type="entry name" value="HATPase_c"/>
    <property type="match status" value="1"/>
</dbReference>
<dbReference type="InterPro" id="IPR036097">
    <property type="entry name" value="HisK_dim/P_sf"/>
</dbReference>
<accession>A0A6G7YR08</accession>
<dbReference type="InterPro" id="IPR001610">
    <property type="entry name" value="PAC"/>
</dbReference>
<dbReference type="SMART" id="SM00091">
    <property type="entry name" value="PAS"/>
    <property type="match status" value="3"/>
</dbReference>
<dbReference type="PROSITE" id="PS50110">
    <property type="entry name" value="RESPONSE_REGULATORY"/>
    <property type="match status" value="1"/>
</dbReference>
<feature type="domain" description="PAC" evidence="13">
    <location>
        <begin position="333"/>
        <end position="384"/>
    </location>
</feature>
<evidence type="ECO:0000256" key="8">
    <source>
        <dbReference type="ARBA" id="ARBA00023012"/>
    </source>
</evidence>
<feature type="domain" description="PAC" evidence="13">
    <location>
        <begin position="208"/>
        <end position="259"/>
    </location>
</feature>
<evidence type="ECO:0000256" key="4">
    <source>
        <dbReference type="ARBA" id="ARBA00022679"/>
    </source>
</evidence>
<dbReference type="InterPro" id="IPR004358">
    <property type="entry name" value="Sig_transdc_His_kin-like_C"/>
</dbReference>
<feature type="domain" description="Response regulatory" evidence="11">
    <location>
        <begin position="635"/>
        <end position="751"/>
    </location>
</feature>
<dbReference type="NCBIfam" id="TIGR00229">
    <property type="entry name" value="sensory_box"/>
    <property type="match status" value="3"/>
</dbReference>
<dbReference type="InterPro" id="IPR003661">
    <property type="entry name" value="HisK_dim/P_dom"/>
</dbReference>
<evidence type="ECO:0000259" key="11">
    <source>
        <dbReference type="PROSITE" id="PS50110"/>
    </source>
</evidence>
<dbReference type="RefSeq" id="WP_166411555.1">
    <property type="nucleotide sequence ID" value="NZ_CP049869.1"/>
</dbReference>
<evidence type="ECO:0000259" key="13">
    <source>
        <dbReference type="PROSITE" id="PS50113"/>
    </source>
</evidence>
<feature type="domain" description="PAS" evidence="12">
    <location>
        <begin position="5"/>
        <end position="76"/>
    </location>
</feature>
<dbReference type="InterPro" id="IPR005467">
    <property type="entry name" value="His_kinase_dom"/>
</dbReference>
<evidence type="ECO:0000256" key="6">
    <source>
        <dbReference type="ARBA" id="ARBA00022777"/>
    </source>
</evidence>
<dbReference type="InterPro" id="IPR036890">
    <property type="entry name" value="HATPase_C_sf"/>
</dbReference>
<proteinExistence type="predicted"/>
<dbReference type="PANTHER" id="PTHR43065:SF10">
    <property type="entry name" value="PEROXIDE STRESS-ACTIVATED HISTIDINE KINASE MAK3"/>
    <property type="match status" value="1"/>
</dbReference>
<keyword evidence="15" id="KW-1185">Reference proteome</keyword>
<evidence type="ECO:0000256" key="9">
    <source>
        <dbReference type="PROSITE-ProRule" id="PRU00169"/>
    </source>
</evidence>
<dbReference type="SMART" id="SM00086">
    <property type="entry name" value="PAC"/>
    <property type="match status" value="3"/>
</dbReference>
<reference evidence="14 15" key="1">
    <citation type="submission" date="2020-03" db="EMBL/GenBank/DDBJ databases">
        <title>Sphingomonas sp. nov., isolated from fish.</title>
        <authorList>
            <person name="Hyun D.-W."/>
            <person name="Bae J.-W."/>
        </authorList>
    </citation>
    <scope>NUCLEOTIDE SEQUENCE [LARGE SCALE GENOMIC DNA]</scope>
    <source>
        <strain evidence="14 15">HDW15B</strain>
    </source>
</reference>
<dbReference type="EMBL" id="CP049869">
    <property type="protein sequence ID" value="QIK79164.1"/>
    <property type="molecule type" value="Genomic_DNA"/>
</dbReference>
<keyword evidence="6" id="KW-0418">Kinase</keyword>
<feature type="domain" description="PAS" evidence="12">
    <location>
        <begin position="260"/>
        <end position="330"/>
    </location>
</feature>
<dbReference type="CDD" id="cd00130">
    <property type="entry name" value="PAS"/>
    <property type="match status" value="2"/>
</dbReference>
<organism evidence="14 15">
    <name type="scientific">Sphingomonas piscis</name>
    <dbReference type="NCBI Taxonomy" id="2714943"/>
    <lineage>
        <taxon>Bacteria</taxon>
        <taxon>Pseudomonadati</taxon>
        <taxon>Pseudomonadota</taxon>
        <taxon>Alphaproteobacteria</taxon>
        <taxon>Sphingomonadales</taxon>
        <taxon>Sphingomonadaceae</taxon>
        <taxon>Sphingomonas</taxon>
    </lineage>
</organism>
<dbReference type="GO" id="GO:0000155">
    <property type="term" value="F:phosphorelay sensor kinase activity"/>
    <property type="evidence" value="ECO:0007669"/>
    <property type="project" value="InterPro"/>
</dbReference>
<evidence type="ECO:0000313" key="15">
    <source>
        <dbReference type="Proteomes" id="UP000503222"/>
    </source>
</evidence>
<dbReference type="EC" id="2.7.13.3" evidence="2"/>
<keyword evidence="7" id="KW-0067">ATP-binding</keyword>
<feature type="domain" description="PAS" evidence="12">
    <location>
        <begin position="135"/>
        <end position="180"/>
    </location>
</feature>
<evidence type="ECO:0000256" key="1">
    <source>
        <dbReference type="ARBA" id="ARBA00000085"/>
    </source>
</evidence>
<dbReference type="PROSITE" id="PS50112">
    <property type="entry name" value="PAS"/>
    <property type="match status" value="3"/>
</dbReference>
<dbReference type="SMART" id="SM00388">
    <property type="entry name" value="HisKA"/>
    <property type="match status" value="1"/>
</dbReference>
<dbReference type="SUPFAM" id="SSF55874">
    <property type="entry name" value="ATPase domain of HSP90 chaperone/DNA topoisomerase II/histidine kinase"/>
    <property type="match status" value="1"/>
</dbReference>
<gene>
    <name evidence="14" type="ORF">G7077_09905</name>
</gene>
<evidence type="ECO:0000256" key="2">
    <source>
        <dbReference type="ARBA" id="ARBA00012438"/>
    </source>
</evidence>
<dbReference type="PRINTS" id="PR00344">
    <property type="entry name" value="BCTRLSENSOR"/>
</dbReference>
<dbReference type="InterPro" id="IPR001789">
    <property type="entry name" value="Sig_transdc_resp-reg_receiver"/>
</dbReference>
<protein>
    <recommendedName>
        <fullName evidence="2">histidine kinase</fullName>
        <ecNumber evidence="2">2.7.13.3</ecNumber>
    </recommendedName>
</protein>
<dbReference type="Pfam" id="PF00072">
    <property type="entry name" value="Response_reg"/>
    <property type="match status" value="1"/>
</dbReference>
<dbReference type="Proteomes" id="UP000503222">
    <property type="component" value="Chromosome"/>
</dbReference>
<dbReference type="InterPro" id="IPR013656">
    <property type="entry name" value="PAS_4"/>
</dbReference>
<dbReference type="Gene3D" id="3.30.565.10">
    <property type="entry name" value="Histidine kinase-like ATPase, C-terminal domain"/>
    <property type="match status" value="1"/>
</dbReference>
<evidence type="ECO:0000259" key="10">
    <source>
        <dbReference type="PROSITE" id="PS50109"/>
    </source>
</evidence>
<keyword evidence="3 9" id="KW-0597">Phosphoprotein</keyword>
<dbReference type="KEGG" id="spii:G7077_09905"/>
<evidence type="ECO:0000256" key="7">
    <source>
        <dbReference type="ARBA" id="ARBA00022840"/>
    </source>
</evidence>
<feature type="domain" description="Histidine kinase" evidence="10">
    <location>
        <begin position="404"/>
        <end position="616"/>
    </location>
</feature>
<evidence type="ECO:0000259" key="12">
    <source>
        <dbReference type="PROSITE" id="PS50112"/>
    </source>
</evidence>
<dbReference type="SMART" id="SM00387">
    <property type="entry name" value="HATPase_c"/>
    <property type="match status" value="1"/>
</dbReference>
<evidence type="ECO:0000313" key="14">
    <source>
        <dbReference type="EMBL" id="QIK79164.1"/>
    </source>
</evidence>
<dbReference type="Pfam" id="PF00512">
    <property type="entry name" value="HisKA"/>
    <property type="match status" value="1"/>
</dbReference>
<dbReference type="InterPro" id="IPR000700">
    <property type="entry name" value="PAS-assoc_C"/>
</dbReference>
<evidence type="ECO:0000256" key="3">
    <source>
        <dbReference type="ARBA" id="ARBA00022553"/>
    </source>
</evidence>
<dbReference type="InterPro" id="IPR035965">
    <property type="entry name" value="PAS-like_dom_sf"/>
</dbReference>
<dbReference type="PANTHER" id="PTHR43065">
    <property type="entry name" value="SENSOR HISTIDINE KINASE"/>
    <property type="match status" value="1"/>
</dbReference>
<name>A0A6G7YR08_9SPHN</name>